<sequence length="153" mass="16705">MKKNTVAYSFLLATLFLGGCAAQQSSQLSLTNRVRVGDREVDVQVAHSAADQERGLGGVPSLSWDEGMLFVFSEAESHTFWMQGMLMPIDIIWISGDRVVGIEKSVPPPEAGAEGQDLALYPSPQPVDRALEVRSGFAKRYGVQTGDVFAEEW</sequence>
<evidence type="ECO:0000313" key="2">
    <source>
        <dbReference type="EMBL" id="OGY92765.1"/>
    </source>
</evidence>
<accession>A0A1G2BUC9</accession>
<dbReference type="Pfam" id="PF02643">
    <property type="entry name" value="DUF192"/>
    <property type="match status" value="1"/>
</dbReference>
<dbReference type="Gene3D" id="2.60.120.1140">
    <property type="entry name" value="Protein of unknown function DUF192"/>
    <property type="match status" value="1"/>
</dbReference>
<dbReference type="Proteomes" id="UP000177349">
    <property type="component" value="Unassembled WGS sequence"/>
</dbReference>
<reference evidence="2 3" key="1">
    <citation type="journal article" date="2016" name="Nat. Commun.">
        <title>Thousands of microbial genomes shed light on interconnected biogeochemical processes in an aquifer system.</title>
        <authorList>
            <person name="Anantharaman K."/>
            <person name="Brown C.T."/>
            <person name="Hug L.A."/>
            <person name="Sharon I."/>
            <person name="Castelle C.J."/>
            <person name="Probst A.J."/>
            <person name="Thomas B.C."/>
            <person name="Singh A."/>
            <person name="Wilkins M.J."/>
            <person name="Karaoz U."/>
            <person name="Brodie E.L."/>
            <person name="Williams K.H."/>
            <person name="Hubbard S.S."/>
            <person name="Banfield J.F."/>
        </authorList>
    </citation>
    <scope>NUCLEOTIDE SEQUENCE [LARGE SCALE GENOMIC DNA]</scope>
</reference>
<dbReference type="PANTHER" id="PTHR37953">
    <property type="entry name" value="UPF0127 PROTEIN MJ1496"/>
    <property type="match status" value="1"/>
</dbReference>
<evidence type="ECO:0000256" key="1">
    <source>
        <dbReference type="SAM" id="SignalP"/>
    </source>
</evidence>
<dbReference type="PROSITE" id="PS51257">
    <property type="entry name" value="PROKAR_LIPOPROTEIN"/>
    <property type="match status" value="1"/>
</dbReference>
<dbReference type="PANTHER" id="PTHR37953:SF1">
    <property type="entry name" value="UPF0127 PROTEIN MJ1496"/>
    <property type="match status" value="1"/>
</dbReference>
<protein>
    <recommendedName>
        <fullName evidence="4">DUF192 domain-containing protein</fullName>
    </recommendedName>
</protein>
<feature type="chain" id="PRO_5009582166" description="DUF192 domain-containing protein" evidence="1">
    <location>
        <begin position="22"/>
        <end position="153"/>
    </location>
</feature>
<evidence type="ECO:0008006" key="4">
    <source>
        <dbReference type="Google" id="ProtNLM"/>
    </source>
</evidence>
<proteinExistence type="predicted"/>
<evidence type="ECO:0000313" key="3">
    <source>
        <dbReference type="Proteomes" id="UP000177349"/>
    </source>
</evidence>
<dbReference type="InterPro" id="IPR038695">
    <property type="entry name" value="Saro_0823-like_sf"/>
</dbReference>
<organism evidence="2 3">
    <name type="scientific">Candidatus Komeilibacteria bacterium RIFCSPLOWO2_01_FULL_53_11</name>
    <dbReference type="NCBI Taxonomy" id="1798552"/>
    <lineage>
        <taxon>Bacteria</taxon>
        <taxon>Candidatus Komeiliibacteriota</taxon>
    </lineage>
</organism>
<gene>
    <name evidence="2" type="ORF">A3B31_03215</name>
</gene>
<feature type="signal peptide" evidence="1">
    <location>
        <begin position="1"/>
        <end position="21"/>
    </location>
</feature>
<name>A0A1G2BUC9_9BACT</name>
<dbReference type="AlphaFoldDB" id="A0A1G2BUC9"/>
<dbReference type="EMBL" id="MHKN01000010">
    <property type="protein sequence ID" value="OGY92765.1"/>
    <property type="molecule type" value="Genomic_DNA"/>
</dbReference>
<dbReference type="InterPro" id="IPR003795">
    <property type="entry name" value="DUF192"/>
</dbReference>
<keyword evidence="1" id="KW-0732">Signal</keyword>
<comment type="caution">
    <text evidence="2">The sequence shown here is derived from an EMBL/GenBank/DDBJ whole genome shotgun (WGS) entry which is preliminary data.</text>
</comment>